<dbReference type="STRING" id="27835.A0A0N4XP07"/>
<evidence type="ECO:0000313" key="3">
    <source>
        <dbReference type="Proteomes" id="UP000271162"/>
    </source>
</evidence>
<dbReference type="Proteomes" id="UP000271162">
    <property type="component" value="Unassembled WGS sequence"/>
</dbReference>
<dbReference type="AlphaFoldDB" id="A0A0N4XP07"/>
<dbReference type="EMBL" id="UYSL01007613">
    <property type="protein sequence ID" value="VDL67849.1"/>
    <property type="molecule type" value="Genomic_DNA"/>
</dbReference>
<dbReference type="WBParaSite" id="NBR_0000425901-mRNA-1">
    <property type="protein sequence ID" value="NBR_0000425901-mRNA-1"/>
    <property type="gene ID" value="NBR_0000425901"/>
</dbReference>
<organism evidence="4">
    <name type="scientific">Nippostrongylus brasiliensis</name>
    <name type="common">Rat hookworm</name>
    <dbReference type="NCBI Taxonomy" id="27835"/>
    <lineage>
        <taxon>Eukaryota</taxon>
        <taxon>Metazoa</taxon>
        <taxon>Ecdysozoa</taxon>
        <taxon>Nematoda</taxon>
        <taxon>Chromadorea</taxon>
        <taxon>Rhabditida</taxon>
        <taxon>Rhabditina</taxon>
        <taxon>Rhabditomorpha</taxon>
        <taxon>Strongyloidea</taxon>
        <taxon>Heligmosomidae</taxon>
        <taxon>Nippostrongylus</taxon>
    </lineage>
</organism>
<keyword evidence="3" id="KW-1185">Reference proteome</keyword>
<proteinExistence type="predicted"/>
<reference evidence="4" key="1">
    <citation type="submission" date="2017-02" db="UniProtKB">
        <authorList>
            <consortium name="WormBaseParasite"/>
        </authorList>
    </citation>
    <scope>IDENTIFICATION</scope>
</reference>
<evidence type="ECO:0000256" key="1">
    <source>
        <dbReference type="SAM" id="MobiDB-lite"/>
    </source>
</evidence>
<protein>
    <submittedName>
        <fullName evidence="4">Putative zinc finger protein (inferred by orthology to a S. mansoni protein)</fullName>
    </submittedName>
</protein>
<gene>
    <name evidence="2" type="ORF">NBR_LOCUS4260</name>
</gene>
<evidence type="ECO:0000313" key="2">
    <source>
        <dbReference type="EMBL" id="VDL67849.1"/>
    </source>
</evidence>
<name>A0A0N4XP07_NIPBR</name>
<feature type="compositionally biased region" description="Polar residues" evidence="1">
    <location>
        <begin position="1"/>
        <end position="17"/>
    </location>
</feature>
<feature type="compositionally biased region" description="Basic and acidic residues" evidence="1">
    <location>
        <begin position="128"/>
        <end position="137"/>
    </location>
</feature>
<evidence type="ECO:0000313" key="4">
    <source>
        <dbReference type="WBParaSite" id="NBR_0000425901-mRNA-1"/>
    </source>
</evidence>
<accession>A0A0N4XP07</accession>
<reference evidence="2 3" key="2">
    <citation type="submission" date="2018-11" db="EMBL/GenBank/DDBJ databases">
        <authorList>
            <consortium name="Pathogen Informatics"/>
        </authorList>
    </citation>
    <scope>NUCLEOTIDE SEQUENCE [LARGE SCALE GENOMIC DNA]</scope>
</reference>
<feature type="region of interest" description="Disordered" evidence="1">
    <location>
        <begin position="1"/>
        <end position="183"/>
    </location>
</feature>
<sequence length="183" mass="20230">MLQQPTSSRSTSVTNTYLEDEERTDTPMASTSQVLADVHHSDIGGSREQLVETDEITLQSDRGITDDEADTNPLSQSLKKLKGFFTKSSSRPPMDGSGEVNNAYEGGSTPPADTVSVETSIYEDVPLEEGRVEDMERRRHPAGSQAVVTDHVLFDESLSDEEIEGRDGRTKRLRTRRERDGGK</sequence>